<gene>
    <name evidence="10" type="ORF">DKB62_02815</name>
</gene>
<dbReference type="RefSeq" id="WP_095629411.1">
    <property type="nucleotide sequence ID" value="NZ_CALYAU010000002.1"/>
</dbReference>
<dbReference type="EMBL" id="CP029462">
    <property type="protein sequence ID" value="AXL20588.1"/>
    <property type="molecule type" value="Genomic_DNA"/>
</dbReference>
<proteinExistence type="inferred from homology"/>
<dbReference type="PIRSF" id="PIRSF016578">
    <property type="entry name" value="HsaA"/>
    <property type="match status" value="1"/>
</dbReference>
<dbReference type="InterPro" id="IPR013786">
    <property type="entry name" value="AcylCoA_DH/ox_N"/>
</dbReference>
<evidence type="ECO:0000313" key="11">
    <source>
        <dbReference type="Proteomes" id="UP000254337"/>
    </source>
</evidence>
<keyword evidence="11" id="KW-1185">Reference proteome</keyword>
<evidence type="ECO:0000256" key="5">
    <source>
        <dbReference type="ARBA" id="ARBA00023002"/>
    </source>
</evidence>
<dbReference type="InterPro" id="IPR036250">
    <property type="entry name" value="AcylCo_DH-like_C"/>
</dbReference>
<evidence type="ECO:0000256" key="1">
    <source>
        <dbReference type="ARBA" id="ARBA00001974"/>
    </source>
</evidence>
<dbReference type="CDD" id="cd01158">
    <property type="entry name" value="SCAD_SBCAD"/>
    <property type="match status" value="1"/>
</dbReference>
<organism evidence="10 11">
    <name type="scientific">Megasphaera stantonii</name>
    <dbReference type="NCBI Taxonomy" id="2144175"/>
    <lineage>
        <taxon>Bacteria</taxon>
        <taxon>Bacillati</taxon>
        <taxon>Bacillota</taxon>
        <taxon>Negativicutes</taxon>
        <taxon>Veillonellales</taxon>
        <taxon>Veillonellaceae</taxon>
        <taxon>Megasphaera</taxon>
    </lineage>
</organism>
<dbReference type="PANTHER" id="PTHR43884">
    <property type="entry name" value="ACYL-COA DEHYDROGENASE"/>
    <property type="match status" value="1"/>
</dbReference>
<protein>
    <submittedName>
        <fullName evidence="10">Acyl-CoA dehydrogenase</fullName>
    </submittedName>
</protein>
<dbReference type="KEGG" id="meg:DKB62_02815"/>
<evidence type="ECO:0000256" key="3">
    <source>
        <dbReference type="ARBA" id="ARBA00022630"/>
    </source>
</evidence>
<dbReference type="FunFam" id="2.40.110.10:FF:000001">
    <property type="entry name" value="Acyl-CoA dehydrogenase, mitochondrial"/>
    <property type="match status" value="1"/>
</dbReference>
<sequence length="379" mass="41281">MEFQLSDEQKMITKMVRDFAEKEIAPTVHQRDEEEVFDRSIVDKLGELGLMGIFFPEEYGGGGGDYMSYILANEELARVDDSIACSYAASVSLCAWPIFTYGTEEQKQKYLVPLAEGTKLGAFGLTEPNAGTDSAQQQSHAEKVGDHYVLNGSKIFITNGGAADIYVVFAMTDKSQGTKGISAFILEKGMPGFTFGKKEHKLGIHGSQTMELVFQDVVVPKENLLGEEGKGFKIAMTSLDGGRIGVAAQALGIAQAALEAAVQYSKERTQFGKPISKFQGVSFMLADMATRLDAARLLTYRAAYLKGAGLPYSKEAAMAKMYASDAAMAIATDAVQIFGGYGYTREYPVERLLRNAKITQIYEGTNQVQRMVISGSLLR</sequence>
<name>A0A346AXJ5_9FIRM</name>
<dbReference type="InterPro" id="IPR009075">
    <property type="entry name" value="AcylCo_DH/oxidase_C"/>
</dbReference>
<dbReference type="Proteomes" id="UP000254337">
    <property type="component" value="Chromosome"/>
</dbReference>
<dbReference type="GO" id="GO:0003995">
    <property type="term" value="F:acyl-CoA dehydrogenase activity"/>
    <property type="evidence" value="ECO:0007669"/>
    <property type="project" value="InterPro"/>
</dbReference>
<dbReference type="AlphaFoldDB" id="A0A346AXJ5"/>
<dbReference type="Gene3D" id="1.20.140.10">
    <property type="entry name" value="Butyryl-CoA Dehydrogenase, subunit A, domain 3"/>
    <property type="match status" value="1"/>
</dbReference>
<dbReference type="SUPFAM" id="SSF47203">
    <property type="entry name" value="Acyl-CoA dehydrogenase C-terminal domain-like"/>
    <property type="match status" value="1"/>
</dbReference>
<dbReference type="InterPro" id="IPR046373">
    <property type="entry name" value="Acyl-CoA_Oxase/DH_mid-dom_sf"/>
</dbReference>
<accession>A0A346AXJ5</accession>
<comment type="cofactor">
    <cofactor evidence="1 6">
        <name>FAD</name>
        <dbReference type="ChEBI" id="CHEBI:57692"/>
    </cofactor>
</comment>
<feature type="domain" description="Acyl-CoA dehydrogenase/oxidase N-terminal" evidence="9">
    <location>
        <begin position="6"/>
        <end position="117"/>
    </location>
</feature>
<evidence type="ECO:0000259" key="7">
    <source>
        <dbReference type="Pfam" id="PF00441"/>
    </source>
</evidence>
<dbReference type="PROSITE" id="PS00073">
    <property type="entry name" value="ACYL_COA_DH_2"/>
    <property type="match status" value="1"/>
</dbReference>
<dbReference type="InterPro" id="IPR006089">
    <property type="entry name" value="Acyl-CoA_DH_CS"/>
</dbReference>
<evidence type="ECO:0000313" key="10">
    <source>
        <dbReference type="EMBL" id="AXL20588.1"/>
    </source>
</evidence>
<dbReference type="Pfam" id="PF02770">
    <property type="entry name" value="Acyl-CoA_dh_M"/>
    <property type="match status" value="1"/>
</dbReference>
<feature type="domain" description="Acyl-CoA oxidase/dehydrogenase middle" evidence="8">
    <location>
        <begin position="122"/>
        <end position="217"/>
    </location>
</feature>
<dbReference type="Gene3D" id="2.40.110.10">
    <property type="entry name" value="Butyryl-CoA Dehydrogenase, subunit A, domain 2"/>
    <property type="match status" value="1"/>
</dbReference>
<dbReference type="InterPro" id="IPR006091">
    <property type="entry name" value="Acyl-CoA_Oxase/DH_mid-dom"/>
</dbReference>
<dbReference type="SUPFAM" id="SSF56645">
    <property type="entry name" value="Acyl-CoA dehydrogenase NM domain-like"/>
    <property type="match status" value="1"/>
</dbReference>
<evidence type="ECO:0000259" key="9">
    <source>
        <dbReference type="Pfam" id="PF02771"/>
    </source>
</evidence>
<dbReference type="GO" id="GO:0050660">
    <property type="term" value="F:flavin adenine dinucleotide binding"/>
    <property type="evidence" value="ECO:0007669"/>
    <property type="project" value="InterPro"/>
</dbReference>
<keyword evidence="3 6" id="KW-0285">Flavoprotein</keyword>
<dbReference type="Gene3D" id="1.10.540.10">
    <property type="entry name" value="Acyl-CoA dehydrogenase/oxidase, N-terminal domain"/>
    <property type="match status" value="1"/>
</dbReference>
<dbReference type="Pfam" id="PF00441">
    <property type="entry name" value="Acyl-CoA_dh_1"/>
    <property type="match status" value="1"/>
</dbReference>
<comment type="similarity">
    <text evidence="2 6">Belongs to the acyl-CoA dehydrogenase family.</text>
</comment>
<keyword evidence="5 6" id="KW-0560">Oxidoreductase</keyword>
<evidence type="ECO:0000256" key="4">
    <source>
        <dbReference type="ARBA" id="ARBA00022827"/>
    </source>
</evidence>
<keyword evidence="4 6" id="KW-0274">FAD</keyword>
<evidence type="ECO:0000256" key="2">
    <source>
        <dbReference type="ARBA" id="ARBA00009347"/>
    </source>
</evidence>
<feature type="domain" description="Acyl-CoA dehydrogenase/oxidase C-terminal" evidence="7">
    <location>
        <begin position="229"/>
        <end position="376"/>
    </location>
</feature>
<reference evidence="10 11" key="1">
    <citation type="submission" date="2018-05" db="EMBL/GenBank/DDBJ databases">
        <title>Complete genome sequence of Megasphaera sp. AJH120T, isolated from the ceca of a chicken.</title>
        <authorList>
            <person name="Maki J."/>
            <person name="Looft T."/>
        </authorList>
    </citation>
    <scope>NUCLEOTIDE SEQUENCE [LARGE SCALE GENOMIC DNA]</scope>
    <source>
        <strain evidence="10 11">AJH120</strain>
    </source>
</reference>
<dbReference type="InterPro" id="IPR009100">
    <property type="entry name" value="AcylCoA_DH/oxidase_NM_dom_sf"/>
</dbReference>
<dbReference type="FunFam" id="1.10.540.10:FF:000002">
    <property type="entry name" value="Acyl-CoA dehydrogenase FadE19"/>
    <property type="match status" value="1"/>
</dbReference>
<dbReference type="InterPro" id="IPR037069">
    <property type="entry name" value="AcylCoA_DH/ox_N_sf"/>
</dbReference>
<dbReference type="Pfam" id="PF02771">
    <property type="entry name" value="Acyl-CoA_dh_N"/>
    <property type="match status" value="1"/>
</dbReference>
<dbReference type="FunFam" id="1.20.140.10:FF:000004">
    <property type="entry name" value="Acyl-CoA dehydrogenase FadE25"/>
    <property type="match status" value="1"/>
</dbReference>
<evidence type="ECO:0000259" key="8">
    <source>
        <dbReference type="Pfam" id="PF02770"/>
    </source>
</evidence>
<dbReference type="PANTHER" id="PTHR43884:SF12">
    <property type="entry name" value="ISOVALERYL-COA DEHYDROGENASE, MITOCHONDRIAL-RELATED"/>
    <property type="match status" value="1"/>
</dbReference>
<dbReference type="OrthoDB" id="9802447at2"/>
<evidence type="ECO:0000256" key="6">
    <source>
        <dbReference type="RuleBase" id="RU362125"/>
    </source>
</evidence>